<dbReference type="PANTHER" id="PTHR36436:SF6">
    <property type="entry name" value="SLL5081 PROTEIN"/>
    <property type="match status" value="1"/>
</dbReference>
<dbReference type="Gene3D" id="2.30.320.10">
    <property type="entry name" value="YwqG-like"/>
    <property type="match status" value="1"/>
</dbReference>
<organism evidence="1 2">
    <name type="scientific">Algisphaera agarilytica</name>
    <dbReference type="NCBI Taxonomy" id="1385975"/>
    <lineage>
        <taxon>Bacteria</taxon>
        <taxon>Pseudomonadati</taxon>
        <taxon>Planctomycetota</taxon>
        <taxon>Phycisphaerae</taxon>
        <taxon>Phycisphaerales</taxon>
        <taxon>Phycisphaeraceae</taxon>
        <taxon>Algisphaera</taxon>
    </lineage>
</organism>
<dbReference type="PANTHER" id="PTHR36436">
    <property type="entry name" value="SLL5081 PROTEIN"/>
    <property type="match status" value="1"/>
</dbReference>
<keyword evidence="2" id="KW-1185">Reference proteome</keyword>
<reference evidence="1 2" key="1">
    <citation type="submission" date="2020-08" db="EMBL/GenBank/DDBJ databases">
        <title>Genomic Encyclopedia of Type Strains, Phase IV (KMG-IV): sequencing the most valuable type-strain genomes for metagenomic binning, comparative biology and taxonomic classification.</title>
        <authorList>
            <person name="Goeker M."/>
        </authorList>
    </citation>
    <scope>NUCLEOTIDE SEQUENCE [LARGE SCALE GENOMIC DNA]</scope>
    <source>
        <strain evidence="1 2">DSM 103725</strain>
    </source>
</reference>
<dbReference type="EMBL" id="JACHGY010000001">
    <property type="protein sequence ID" value="MBB6431679.1"/>
    <property type="molecule type" value="Genomic_DNA"/>
</dbReference>
<dbReference type="Proteomes" id="UP000541810">
    <property type="component" value="Unassembled WGS sequence"/>
</dbReference>
<dbReference type="AlphaFoldDB" id="A0A7X0HC37"/>
<evidence type="ECO:0008006" key="3">
    <source>
        <dbReference type="Google" id="ProtNLM"/>
    </source>
</evidence>
<comment type="caution">
    <text evidence="1">The sequence shown here is derived from an EMBL/GenBank/DDBJ whole genome shotgun (WGS) entry which is preliminary data.</text>
</comment>
<dbReference type="Pfam" id="PF09234">
    <property type="entry name" value="DUF1963"/>
    <property type="match status" value="1"/>
</dbReference>
<dbReference type="InterPro" id="IPR035948">
    <property type="entry name" value="YwqG-like_sf"/>
</dbReference>
<dbReference type="InterPro" id="IPR015315">
    <property type="entry name" value="DUF1963"/>
</dbReference>
<gene>
    <name evidence="1" type="ORF">HNQ40_003485</name>
</gene>
<protein>
    <recommendedName>
        <fullName evidence="3">DUF1963 domain-containing protein</fullName>
    </recommendedName>
</protein>
<dbReference type="SUPFAM" id="SSF103032">
    <property type="entry name" value="Hypothetical protein YwqG"/>
    <property type="match status" value="1"/>
</dbReference>
<accession>A0A7X0HC37</accession>
<name>A0A7X0HC37_9BACT</name>
<proteinExistence type="predicted"/>
<dbReference type="RefSeq" id="WP_184679130.1">
    <property type="nucleotide sequence ID" value="NZ_JACHGY010000001.1"/>
</dbReference>
<sequence length="380" mass="43075">MKRPLLRTIVKPLYLAWASAEMQQQPKPEWYTKQITKDTAQNLVLRLPEHYRTQIQRFKKTVAFAERHSFFQRVMLAERVKASPRVLENFIQHLTPGIGFQGKASVPSDEPTCGTTFLGGCPDLPPGQEWPENQDGPMRFLGQFNFADVSAYDLENVLPKQGLIQFFVGAGDLPSGFEMDDKSCFRVLFHEEVEGLIRNSAPSHGQLAESPPSGQSRPLSPYVRWMIPTEDILGQMSLGLFSKDDESEDDGDEEEPWTEEHVAAQWIDHMFSYPFTPVGLSQLLGCANGLYGTNDEYVRLLCAAMAEGDEELAEDIDEDHPEWGRLSIVAKKWRCLFEIGSDRELFGVSWGDGGTLAFFIQEDDLSARRFDRCWAHWSTS</sequence>
<evidence type="ECO:0000313" key="1">
    <source>
        <dbReference type="EMBL" id="MBB6431679.1"/>
    </source>
</evidence>
<evidence type="ECO:0000313" key="2">
    <source>
        <dbReference type="Proteomes" id="UP000541810"/>
    </source>
</evidence>